<evidence type="ECO:0000313" key="1">
    <source>
        <dbReference type="EMBL" id="GAH93809.1"/>
    </source>
</evidence>
<sequence>CYEIYREGDPDELRFIVTWIGFWFNIPGVTLDPTEVANNLFDAGVDVLLSGIDTTEAIVVAGQRHDRGEKVWAIPYDFEDACEVKPEICLGTPYFNWGPAYVRYVEAARAGKFEQDWEWEGPYWKEINSHDKSAVGYRFGAALSEEDEKNLQDYIERLASGKSKLFVGPLNLQDGTQYLADGEEATDDQIWHLPQLLEGMEGASS</sequence>
<dbReference type="EMBL" id="BARV01001245">
    <property type="protein sequence ID" value="GAH93809.1"/>
    <property type="molecule type" value="Genomic_DNA"/>
</dbReference>
<proteinExistence type="predicted"/>
<dbReference type="AlphaFoldDB" id="X1KUG9"/>
<dbReference type="PANTHER" id="PTHR43208:SF1">
    <property type="entry name" value="ABC TRANSPORTER SUBSTRATE-BINDING PROTEIN"/>
    <property type="match status" value="1"/>
</dbReference>
<feature type="non-terminal residue" evidence="1">
    <location>
        <position position="1"/>
    </location>
</feature>
<dbReference type="PANTHER" id="PTHR43208">
    <property type="entry name" value="ABC TRANSPORTER SUBSTRATE-BINDING PROTEIN"/>
    <property type="match status" value="1"/>
</dbReference>
<organism evidence="1">
    <name type="scientific">marine sediment metagenome</name>
    <dbReference type="NCBI Taxonomy" id="412755"/>
    <lineage>
        <taxon>unclassified sequences</taxon>
        <taxon>metagenomes</taxon>
        <taxon>ecological metagenomes</taxon>
    </lineage>
</organism>
<protein>
    <submittedName>
        <fullName evidence="1">Uncharacterized protein</fullName>
    </submittedName>
</protein>
<accession>X1KUG9</accession>
<gene>
    <name evidence="1" type="ORF">S06H3_03731</name>
</gene>
<dbReference type="InterPro" id="IPR052910">
    <property type="entry name" value="ABC-Purine-Binding"/>
</dbReference>
<reference evidence="1" key="1">
    <citation type="journal article" date="2014" name="Front. Microbiol.">
        <title>High frequency of phylogenetically diverse reductive dehalogenase-homologous genes in deep subseafloor sedimentary metagenomes.</title>
        <authorList>
            <person name="Kawai M."/>
            <person name="Futagami T."/>
            <person name="Toyoda A."/>
            <person name="Takaki Y."/>
            <person name="Nishi S."/>
            <person name="Hori S."/>
            <person name="Arai W."/>
            <person name="Tsubouchi T."/>
            <person name="Morono Y."/>
            <person name="Uchiyama I."/>
            <person name="Ito T."/>
            <person name="Fujiyama A."/>
            <person name="Inagaki F."/>
            <person name="Takami H."/>
        </authorList>
    </citation>
    <scope>NUCLEOTIDE SEQUENCE</scope>
    <source>
        <strain evidence="1">Expedition CK06-06</strain>
    </source>
</reference>
<name>X1KUG9_9ZZZZ</name>
<comment type="caution">
    <text evidence="1">The sequence shown here is derived from an EMBL/GenBank/DDBJ whole genome shotgun (WGS) entry which is preliminary data.</text>
</comment>
<dbReference type="Gene3D" id="3.40.50.2300">
    <property type="match status" value="2"/>
</dbReference>